<comment type="similarity">
    <text evidence="1 8">Belongs to the nucleoporin Nup84/Nup107 family.</text>
</comment>
<reference evidence="10" key="1">
    <citation type="submission" date="2017-02" db="UniProtKB">
        <authorList>
            <consortium name="WormBaseParasite"/>
        </authorList>
    </citation>
    <scope>IDENTIFICATION</scope>
</reference>
<evidence type="ECO:0000256" key="1">
    <source>
        <dbReference type="ARBA" id="ARBA00009510"/>
    </source>
</evidence>
<dbReference type="Proteomes" id="UP000046393">
    <property type="component" value="Unplaced"/>
</dbReference>
<dbReference type="AlphaFoldDB" id="A0A0N5AIJ7"/>
<dbReference type="GO" id="GO:0017056">
    <property type="term" value="F:structural constituent of nuclear pore"/>
    <property type="evidence" value="ECO:0007669"/>
    <property type="project" value="UniProtKB-UniRule"/>
</dbReference>
<comment type="subunit">
    <text evidence="8">Part of the nuclear pore complex (NPC).</text>
</comment>
<comment type="subcellular location">
    <subcellularLocation>
        <location evidence="8">Nucleus</location>
        <location evidence="8">Nuclear pore complex</location>
    </subcellularLocation>
    <subcellularLocation>
        <location evidence="8">Nucleus membrane</location>
    </subcellularLocation>
</comment>
<accession>A0A0N5AIJ7</accession>
<evidence type="ECO:0000313" key="9">
    <source>
        <dbReference type="Proteomes" id="UP000046393"/>
    </source>
</evidence>
<evidence type="ECO:0000313" key="10">
    <source>
        <dbReference type="WBParaSite" id="SMUV_0000424701-mRNA-1"/>
    </source>
</evidence>
<sequence length="753" mass="86179">MTDEIIKINAAQADFGEEEHIVYLVTKALFEDFFNIITDPSRDSSSVFSAFEEQCAFGITTLRKLQLRTSRNVHLSANLCHLISEFHAYTLLKKLNEIQHSAEKLQESTSESVFDDLVVNDDEFRRLLALLEWCEENEKSDPKSLKDLDNDLAFLESSSDIRAETLHCRKRGKNLCDLDLDGAKHGRLHGDDEDLQNKLYKAVYALLRSGRITEACAILERSGLSALVPSLCFRKMSRASSLTSETEGSCSFDLIESRYLFKKTLNEILSISDSLSPLESCIWCVVAGKLEPVISLSSNTDEKLWCYANAAVEYRIDTRLAEKHDWETVANDSSSSDDLIIDSIFDEVLTKERSPYYSSYRYFLTGNSCEHVTFMKNWLECHPDHQSPHLLRFMSHTVLVYMIDGVELNQDDAYWILERYVELLISMNLNNLVPFYVSKLPNDKADRILVKFMYSLDNEESQLEVLAAAHKAGISASLLCKKIFAYAVDENPITSENSDSDEKLVHSWNWLTFSGKELIVDALIGANLLLRLFFYYDKLKAAKLLLQQRSENVAALVEKLWLENFPNQPVPSSLMAHIKEYNGYVLYLEALNCFDAWFKHFASEVPVLPDKPSDEDWSRMDIQQKASFELQLKKATEIRDRHSADTKLLFKSAYSSLMSVLKQMNGWLDCFLEPRDEVAKQRNDEITSIRERYIATAITLLQTICEQSGEITKALDVVQTIADKDYALTEILSKEQLRIFLRKFSLYSAELAE</sequence>
<keyword evidence="7 8" id="KW-0539">Nucleus</keyword>
<keyword evidence="6 8" id="KW-0906">Nuclear pore complex</keyword>
<evidence type="ECO:0000256" key="4">
    <source>
        <dbReference type="ARBA" id="ARBA00022927"/>
    </source>
</evidence>
<keyword evidence="4" id="KW-0653">Protein transport</keyword>
<evidence type="ECO:0000256" key="2">
    <source>
        <dbReference type="ARBA" id="ARBA00022448"/>
    </source>
</evidence>
<proteinExistence type="inferred from homology"/>
<dbReference type="PANTHER" id="PTHR13003">
    <property type="entry name" value="NUP107-RELATED"/>
    <property type="match status" value="1"/>
</dbReference>
<evidence type="ECO:0000256" key="5">
    <source>
        <dbReference type="ARBA" id="ARBA00023010"/>
    </source>
</evidence>
<dbReference type="Pfam" id="PF04121">
    <property type="entry name" value="Nup84_Nup100"/>
    <property type="match status" value="1"/>
</dbReference>
<dbReference type="InterPro" id="IPR007252">
    <property type="entry name" value="Nup84/Nup107"/>
</dbReference>
<dbReference type="PANTHER" id="PTHR13003:SF2">
    <property type="entry name" value="NUCLEAR PORE COMPLEX PROTEIN NUP107"/>
    <property type="match status" value="1"/>
</dbReference>
<dbReference type="GO" id="GO:0031965">
    <property type="term" value="C:nuclear membrane"/>
    <property type="evidence" value="ECO:0007669"/>
    <property type="project" value="UniProtKB-SubCell"/>
</dbReference>
<dbReference type="Gene3D" id="1.10.3450.20">
    <property type="match status" value="1"/>
</dbReference>
<evidence type="ECO:0000256" key="7">
    <source>
        <dbReference type="ARBA" id="ARBA00023242"/>
    </source>
</evidence>
<keyword evidence="8" id="KW-0472">Membrane</keyword>
<organism evidence="9 10">
    <name type="scientific">Syphacia muris</name>
    <dbReference type="NCBI Taxonomy" id="451379"/>
    <lineage>
        <taxon>Eukaryota</taxon>
        <taxon>Metazoa</taxon>
        <taxon>Ecdysozoa</taxon>
        <taxon>Nematoda</taxon>
        <taxon>Chromadorea</taxon>
        <taxon>Rhabditida</taxon>
        <taxon>Spirurina</taxon>
        <taxon>Oxyuridomorpha</taxon>
        <taxon>Oxyuroidea</taxon>
        <taxon>Oxyuridae</taxon>
        <taxon>Syphacia</taxon>
    </lineage>
</organism>
<keyword evidence="9" id="KW-1185">Reference proteome</keyword>
<comment type="function">
    <text evidence="8">Functions as a component of the nuclear pore complex (NPC).</text>
</comment>
<keyword evidence="3" id="KW-0509">mRNA transport</keyword>
<dbReference type="GO" id="GO:0006606">
    <property type="term" value="P:protein import into nucleus"/>
    <property type="evidence" value="ECO:0007669"/>
    <property type="project" value="TreeGrafter"/>
</dbReference>
<keyword evidence="5 8" id="KW-0811">Translocation</keyword>
<evidence type="ECO:0000256" key="6">
    <source>
        <dbReference type="ARBA" id="ARBA00023132"/>
    </source>
</evidence>
<protein>
    <recommendedName>
        <fullName evidence="8">Nuclear pore complex protein</fullName>
    </recommendedName>
</protein>
<dbReference type="GO" id="GO:0031080">
    <property type="term" value="C:nuclear pore outer ring"/>
    <property type="evidence" value="ECO:0007669"/>
    <property type="project" value="TreeGrafter"/>
</dbReference>
<name>A0A0N5AIJ7_9BILA</name>
<evidence type="ECO:0000256" key="8">
    <source>
        <dbReference type="RuleBase" id="RU365072"/>
    </source>
</evidence>
<keyword evidence="2 8" id="KW-0813">Transport</keyword>
<dbReference type="STRING" id="451379.A0A0N5AIJ7"/>
<dbReference type="GO" id="GO:0006406">
    <property type="term" value="P:mRNA export from nucleus"/>
    <property type="evidence" value="ECO:0007669"/>
    <property type="project" value="TreeGrafter"/>
</dbReference>
<dbReference type="Gene3D" id="1.20.190.50">
    <property type="match status" value="1"/>
</dbReference>
<evidence type="ECO:0000256" key="3">
    <source>
        <dbReference type="ARBA" id="ARBA00022816"/>
    </source>
</evidence>
<dbReference type="GO" id="GO:0000973">
    <property type="term" value="P:post-transcriptional tethering of RNA polymerase II gene DNA at nuclear periphery"/>
    <property type="evidence" value="ECO:0007669"/>
    <property type="project" value="TreeGrafter"/>
</dbReference>
<dbReference type="WBParaSite" id="SMUV_0000424701-mRNA-1">
    <property type="protein sequence ID" value="SMUV_0000424701-mRNA-1"/>
    <property type="gene ID" value="SMUV_0000424701"/>
</dbReference>